<evidence type="ECO:0000256" key="1">
    <source>
        <dbReference type="SAM" id="MobiDB-lite"/>
    </source>
</evidence>
<proteinExistence type="predicted"/>
<dbReference type="Proteomes" id="UP000219338">
    <property type="component" value="Unassembled WGS sequence"/>
</dbReference>
<keyword evidence="4" id="KW-1185">Reference proteome</keyword>
<keyword evidence="2" id="KW-1133">Transmembrane helix</keyword>
<name>A0A284RDD7_ARMOS</name>
<protein>
    <submittedName>
        <fullName evidence="3">Uncharacterized protein</fullName>
    </submittedName>
</protein>
<keyword evidence="2" id="KW-0812">Transmembrane</keyword>
<feature type="compositionally biased region" description="Basic and acidic residues" evidence="1">
    <location>
        <begin position="167"/>
        <end position="184"/>
    </location>
</feature>
<reference evidence="4" key="1">
    <citation type="journal article" date="2017" name="Nat. Ecol. Evol.">
        <title>Genome expansion and lineage-specific genetic innovations in the forest pathogenic fungi Armillaria.</title>
        <authorList>
            <person name="Sipos G."/>
            <person name="Prasanna A.N."/>
            <person name="Walter M.C."/>
            <person name="O'Connor E."/>
            <person name="Balint B."/>
            <person name="Krizsan K."/>
            <person name="Kiss B."/>
            <person name="Hess J."/>
            <person name="Varga T."/>
            <person name="Slot J."/>
            <person name="Riley R."/>
            <person name="Boka B."/>
            <person name="Rigling D."/>
            <person name="Barry K."/>
            <person name="Lee J."/>
            <person name="Mihaltcheva S."/>
            <person name="LaButti K."/>
            <person name="Lipzen A."/>
            <person name="Waldron R."/>
            <person name="Moloney N.M."/>
            <person name="Sperisen C."/>
            <person name="Kredics L."/>
            <person name="Vagvoelgyi C."/>
            <person name="Patrignani A."/>
            <person name="Fitzpatrick D."/>
            <person name="Nagy I."/>
            <person name="Doyle S."/>
            <person name="Anderson J.B."/>
            <person name="Grigoriev I.V."/>
            <person name="Gueldener U."/>
            <person name="Muensterkoetter M."/>
            <person name="Nagy L.G."/>
        </authorList>
    </citation>
    <scope>NUCLEOTIDE SEQUENCE [LARGE SCALE GENOMIC DNA]</scope>
    <source>
        <strain evidence="4">C18/9</strain>
    </source>
</reference>
<feature type="transmembrane region" description="Helical" evidence="2">
    <location>
        <begin position="25"/>
        <end position="43"/>
    </location>
</feature>
<evidence type="ECO:0000313" key="4">
    <source>
        <dbReference type="Proteomes" id="UP000219338"/>
    </source>
</evidence>
<gene>
    <name evidence="3" type="ORF">ARMOST_10115</name>
</gene>
<evidence type="ECO:0000256" key="2">
    <source>
        <dbReference type="SAM" id="Phobius"/>
    </source>
</evidence>
<dbReference type="EMBL" id="FUEG01000007">
    <property type="protein sequence ID" value="SJL06773.1"/>
    <property type="molecule type" value="Genomic_DNA"/>
</dbReference>
<sequence>MANIAEENGININLLKGRYKAGMRVVYLVAEGGMWIIPILVVLQMKARILYYNTDRKESRDTTNEDVSGLTFAIRDPFKPDMTTLLEALASTTKALNEKYGGYFKLPHHQEQVWGVLDNHMQIEPISREETSDNNVEPILRILKIPIKLDLSLSLVMKKNRDSWIKKERGRAEEAQQLGGHEETYQDQASSETKSDGIDSPSSSAQCVLQQWQKANGKVYPTGFQQATKMYNRYNQKGTGAPKDIHPHRLCIVDKKSNPTQRLPHYGQQVIEDLDWHKIIQNIFKPLMGLLHNRIKAFLPAEYDKLEGVANNLMMNEDSTVHPFSVFMLNFRACSSAH</sequence>
<evidence type="ECO:0000313" key="3">
    <source>
        <dbReference type="EMBL" id="SJL06773.1"/>
    </source>
</evidence>
<dbReference type="AlphaFoldDB" id="A0A284RDD7"/>
<feature type="region of interest" description="Disordered" evidence="1">
    <location>
        <begin position="167"/>
        <end position="203"/>
    </location>
</feature>
<accession>A0A284RDD7</accession>
<keyword evidence="2" id="KW-0472">Membrane</keyword>
<dbReference type="OrthoDB" id="2690740at2759"/>
<organism evidence="3 4">
    <name type="scientific">Armillaria ostoyae</name>
    <name type="common">Armillaria root rot fungus</name>
    <dbReference type="NCBI Taxonomy" id="47428"/>
    <lineage>
        <taxon>Eukaryota</taxon>
        <taxon>Fungi</taxon>
        <taxon>Dikarya</taxon>
        <taxon>Basidiomycota</taxon>
        <taxon>Agaricomycotina</taxon>
        <taxon>Agaricomycetes</taxon>
        <taxon>Agaricomycetidae</taxon>
        <taxon>Agaricales</taxon>
        <taxon>Marasmiineae</taxon>
        <taxon>Physalacriaceae</taxon>
        <taxon>Armillaria</taxon>
    </lineage>
</organism>